<name>A2DLU2_TRIV3</name>
<dbReference type="KEGG" id="tva:5464065"/>
<dbReference type="SMR" id="A2DLU2"/>
<gene>
    <name evidence="2" type="ORF">TVAG_462300</name>
</gene>
<dbReference type="VEuPathDB" id="TrichDB:TVAG_462300"/>
<dbReference type="FunFam" id="3.40.250.10:FF:000134">
    <property type="entry name" value="Arsenate reductase"/>
    <property type="match status" value="1"/>
</dbReference>
<evidence type="ECO:0000259" key="1">
    <source>
        <dbReference type="PROSITE" id="PS50206"/>
    </source>
</evidence>
<dbReference type="InParanoid" id="A2DLU2"/>
<dbReference type="InterPro" id="IPR036873">
    <property type="entry name" value="Rhodanese-like_dom_sf"/>
</dbReference>
<dbReference type="FunCoup" id="A2DLU2">
    <property type="interactions" value="305"/>
</dbReference>
<reference evidence="2" key="1">
    <citation type="submission" date="2006-10" db="EMBL/GenBank/DDBJ databases">
        <authorList>
            <person name="Amadeo P."/>
            <person name="Zhao Q."/>
            <person name="Wortman J."/>
            <person name="Fraser-Liggett C."/>
            <person name="Carlton J."/>
        </authorList>
    </citation>
    <scope>NUCLEOTIDE SEQUENCE</scope>
    <source>
        <strain evidence="2">G3</strain>
    </source>
</reference>
<organism evidence="2 3">
    <name type="scientific">Trichomonas vaginalis (strain ATCC PRA-98 / G3)</name>
    <dbReference type="NCBI Taxonomy" id="412133"/>
    <lineage>
        <taxon>Eukaryota</taxon>
        <taxon>Metamonada</taxon>
        <taxon>Parabasalia</taxon>
        <taxon>Trichomonadida</taxon>
        <taxon>Trichomonadidae</taxon>
        <taxon>Trichomonas</taxon>
    </lineage>
</organism>
<dbReference type="GO" id="GO:0005634">
    <property type="term" value="C:nucleus"/>
    <property type="evidence" value="ECO:0000318"/>
    <property type="project" value="GO_Central"/>
</dbReference>
<dbReference type="GO" id="GO:0004725">
    <property type="term" value="F:protein tyrosine phosphatase activity"/>
    <property type="evidence" value="ECO:0000318"/>
    <property type="project" value="GO_Central"/>
</dbReference>
<dbReference type="InterPro" id="IPR001763">
    <property type="entry name" value="Rhodanese-like_dom"/>
</dbReference>
<dbReference type="EMBL" id="DS113217">
    <property type="protein sequence ID" value="EAY18545.1"/>
    <property type="molecule type" value="Genomic_DNA"/>
</dbReference>
<dbReference type="AlphaFoldDB" id="A2DLU2"/>
<feature type="domain" description="Rhodanese" evidence="1">
    <location>
        <begin position="20"/>
        <end position="122"/>
    </location>
</feature>
<dbReference type="SUPFAM" id="SSF52821">
    <property type="entry name" value="Rhodanese/Cell cycle control phosphatase"/>
    <property type="match status" value="1"/>
</dbReference>
<evidence type="ECO:0000313" key="2">
    <source>
        <dbReference type="EMBL" id="EAY18545.1"/>
    </source>
</evidence>
<proteinExistence type="predicted"/>
<dbReference type="Pfam" id="PF00581">
    <property type="entry name" value="Rhodanese"/>
    <property type="match status" value="1"/>
</dbReference>
<evidence type="ECO:0000313" key="3">
    <source>
        <dbReference type="Proteomes" id="UP000001542"/>
    </source>
</evidence>
<dbReference type="Gene3D" id="3.40.250.10">
    <property type="entry name" value="Rhodanese-like domain"/>
    <property type="match status" value="1"/>
</dbReference>
<sequence>MYAGGIKAISPKGLIDLIKGGKKLKILDVRDVDFGEHAVIKNAIHLPLNEHTETNISKIVDSSIKEKIDKMVCYCHTGPRSVFSADLIKKEMKTLDEKPNFDVEFLKGGILGFIETEGYREFVE</sequence>
<dbReference type="RefSeq" id="XP_001579531.1">
    <property type="nucleotide sequence ID" value="XM_001579481.1"/>
</dbReference>
<reference evidence="2" key="2">
    <citation type="journal article" date="2007" name="Science">
        <title>Draft genome sequence of the sexually transmitted pathogen Trichomonas vaginalis.</title>
        <authorList>
            <person name="Carlton J.M."/>
            <person name="Hirt R.P."/>
            <person name="Silva J.C."/>
            <person name="Delcher A.L."/>
            <person name="Schatz M."/>
            <person name="Zhao Q."/>
            <person name="Wortman J.R."/>
            <person name="Bidwell S.L."/>
            <person name="Alsmark U.C.M."/>
            <person name="Besteiro S."/>
            <person name="Sicheritz-Ponten T."/>
            <person name="Noel C.J."/>
            <person name="Dacks J.B."/>
            <person name="Foster P.G."/>
            <person name="Simillion C."/>
            <person name="Van de Peer Y."/>
            <person name="Miranda-Saavedra D."/>
            <person name="Barton G.J."/>
            <person name="Westrop G.D."/>
            <person name="Mueller S."/>
            <person name="Dessi D."/>
            <person name="Fiori P.L."/>
            <person name="Ren Q."/>
            <person name="Paulsen I."/>
            <person name="Zhang H."/>
            <person name="Bastida-Corcuera F.D."/>
            <person name="Simoes-Barbosa A."/>
            <person name="Brown M.T."/>
            <person name="Hayes R.D."/>
            <person name="Mukherjee M."/>
            <person name="Okumura C.Y."/>
            <person name="Schneider R."/>
            <person name="Smith A.J."/>
            <person name="Vanacova S."/>
            <person name="Villalvazo M."/>
            <person name="Haas B.J."/>
            <person name="Pertea M."/>
            <person name="Feldblyum T.V."/>
            <person name="Utterback T.R."/>
            <person name="Shu C.L."/>
            <person name="Osoegawa K."/>
            <person name="de Jong P.J."/>
            <person name="Hrdy I."/>
            <person name="Horvathova L."/>
            <person name="Zubacova Z."/>
            <person name="Dolezal P."/>
            <person name="Malik S.B."/>
            <person name="Logsdon J.M. Jr."/>
            <person name="Henze K."/>
            <person name="Gupta A."/>
            <person name="Wang C.C."/>
            <person name="Dunne R.L."/>
            <person name="Upcroft J.A."/>
            <person name="Upcroft P."/>
            <person name="White O."/>
            <person name="Salzberg S.L."/>
            <person name="Tang P."/>
            <person name="Chiu C.-H."/>
            <person name="Lee Y.-S."/>
            <person name="Embley T.M."/>
            <person name="Coombs G.H."/>
            <person name="Mottram J.C."/>
            <person name="Tachezy J."/>
            <person name="Fraser-Liggett C.M."/>
            <person name="Johnson P.J."/>
        </authorList>
    </citation>
    <scope>NUCLEOTIDE SEQUENCE [LARGE SCALE GENOMIC DNA]</scope>
    <source>
        <strain evidence="2">G3</strain>
    </source>
</reference>
<dbReference type="GO" id="GO:0005737">
    <property type="term" value="C:cytoplasm"/>
    <property type="evidence" value="ECO:0000318"/>
    <property type="project" value="GO_Central"/>
</dbReference>
<dbReference type="PROSITE" id="PS50206">
    <property type="entry name" value="RHODANESE_3"/>
    <property type="match status" value="1"/>
</dbReference>
<keyword evidence="3" id="KW-1185">Reference proteome</keyword>
<dbReference type="VEuPathDB" id="TrichDB:TVAGG3_1012040"/>
<dbReference type="Proteomes" id="UP000001542">
    <property type="component" value="Unassembled WGS sequence"/>
</dbReference>
<accession>A2DLU2</accession>
<protein>
    <recommendedName>
        <fullName evidence="1">Rhodanese domain-containing protein</fullName>
    </recommendedName>
</protein>